<feature type="transmembrane region" description="Helical" evidence="6">
    <location>
        <begin position="66"/>
        <end position="84"/>
    </location>
</feature>
<comment type="subcellular location">
    <subcellularLocation>
        <location evidence="1">Cell membrane</location>
        <topology evidence="1">Multi-pass membrane protein</topology>
    </subcellularLocation>
</comment>
<dbReference type="CDD" id="cd07731">
    <property type="entry name" value="ComA-like_MBL-fold"/>
    <property type="match status" value="1"/>
</dbReference>
<dbReference type="InterPro" id="IPR036866">
    <property type="entry name" value="RibonucZ/Hydroxyglut_hydro"/>
</dbReference>
<name>A0A075WQC5_9BACT</name>
<reference evidence="9 10" key="1">
    <citation type="journal article" date="2015" name="Genome Announc.">
        <title>Genome Sequence of a Sulfate-Reducing Thermophilic Bacterium, Thermodesulfobacterium commune DSM 2178T (Phylum Thermodesulfobacteria).</title>
        <authorList>
            <person name="Bhatnagar S."/>
            <person name="Badger J.H."/>
            <person name="Madupu R."/>
            <person name="Khouri H.M."/>
            <person name="O'Connor E.M."/>
            <person name="Robb F.T."/>
            <person name="Ward N.L."/>
            <person name="Eisen J.A."/>
        </authorList>
    </citation>
    <scope>NUCLEOTIDE SEQUENCE [LARGE SCALE GENOMIC DNA]</scope>
    <source>
        <strain evidence="9 10">DSM 2178</strain>
    </source>
</reference>
<gene>
    <name evidence="9" type="ORF">HL41_01115</name>
</gene>
<dbReference type="InterPro" id="IPR004477">
    <property type="entry name" value="ComEC_N"/>
</dbReference>
<evidence type="ECO:0000313" key="10">
    <source>
        <dbReference type="Proteomes" id="UP000028481"/>
    </source>
</evidence>
<keyword evidence="5 6" id="KW-0472">Membrane</keyword>
<evidence type="ECO:0000256" key="1">
    <source>
        <dbReference type="ARBA" id="ARBA00004651"/>
    </source>
</evidence>
<dbReference type="Pfam" id="PF00753">
    <property type="entry name" value="Lactamase_B"/>
    <property type="match status" value="1"/>
</dbReference>
<dbReference type="NCBIfam" id="TIGR00360">
    <property type="entry name" value="ComEC_N-term"/>
    <property type="match status" value="1"/>
</dbReference>
<dbReference type="PANTHER" id="PTHR30619">
    <property type="entry name" value="DNA INTERNALIZATION/COMPETENCE PROTEIN COMEC/REC2"/>
    <property type="match status" value="1"/>
</dbReference>
<dbReference type="AlphaFoldDB" id="A0A075WQC5"/>
<evidence type="ECO:0000259" key="7">
    <source>
        <dbReference type="Pfam" id="PF00753"/>
    </source>
</evidence>
<feature type="transmembrane region" description="Helical" evidence="6">
    <location>
        <begin position="506"/>
        <end position="523"/>
    </location>
</feature>
<keyword evidence="4 6" id="KW-1133">Transmembrane helix</keyword>
<feature type="domain" description="Metallo-beta-lactamase" evidence="7">
    <location>
        <begin position="533"/>
        <end position="685"/>
    </location>
</feature>
<accession>A0A075WQC5</accession>
<feature type="transmembrane region" description="Helical" evidence="6">
    <location>
        <begin position="20"/>
        <end position="42"/>
    </location>
</feature>
<dbReference type="PaxDb" id="289377-HL41_01115"/>
<dbReference type="InterPro" id="IPR035681">
    <property type="entry name" value="ComA-like_MBL"/>
</dbReference>
<feature type="transmembrane region" description="Helical" evidence="6">
    <location>
        <begin position="478"/>
        <end position="499"/>
    </location>
</feature>
<dbReference type="Pfam" id="PF03772">
    <property type="entry name" value="Competence"/>
    <property type="match status" value="1"/>
</dbReference>
<dbReference type="InterPro" id="IPR052159">
    <property type="entry name" value="Competence_DNA_uptake"/>
</dbReference>
<dbReference type="HOGENOM" id="CLU_354849_0_0_0"/>
<sequence>MVKESVTPKKTFFPEKNSKLFLLASGFSLGLFLGFLGIPWWLPSLGLMLFLGFCCFLSKEKRSFNLLLFSFILIGSLIFSKNYWESRLTLKEGKEFKSYVSIEKVEPYFGGYFVEAYDKERGRVVFKTDSLYFIPGQECLFWFKPKNIQEYSLPFFFQKELRLKAKGYKEEVFFIKEKGWVCRDPKGFQVEALRFKLFQFSERLDQEAKGLFQALVLGVETNLPEEVKERLKDQGLYHLLAISGFNLAVMFWLFYCFSFWLLGFTPAVKWGYPLQNLAYITALPAAFSILVFSGFCPSAYRAFLFLSVYVFSRLFFRRTSGLIILFITVGVLLILQPYLIGNFSFLLSFMATLGLILGDRFYRFYFFDFLNRVLFSDRWYHQFLNWIIYSSWISVVVSILLMPFIFAINGKFPVWTVFNNLLAGVFWSFIFIPGCILVAFISFILPDIALGLGNFIGKIFCLYNYLPFWEGYLNINLPLNLFCWLWLSFIIFIGIVWYFGSKKVSLICLLSFSLFVIVVDILYKRASYFLVLDVGRANAMVFKSKDKHIMIDTGPNFDTNSSASEGFNWTKFYLEPTLRKLGISRIELLIISHPDLDHSGGFNTLKKNFLIKREVTGKFNSQDWEKVNLLYPLEEISSPQSLKIGETEVFLFPGAESYEDLNRESVVVVLEHGGLTIFCPGDIDVERFYRLKEEGRVFPAEVLISPHHGSKKGINQEVLSWLKPKVVLTSGRGPYHPHPEVKLLLETQGIPHFSTAEEGTLYVFPKDDYFILCLEKTRRTNFEVKMFFPLIPYYISHDSCKTFSYHRYGELN</sequence>
<dbReference type="EMBL" id="CP008796">
    <property type="protein sequence ID" value="AIH03539.1"/>
    <property type="molecule type" value="Genomic_DNA"/>
</dbReference>
<dbReference type="SUPFAM" id="SSF56281">
    <property type="entry name" value="Metallo-hydrolase/oxidoreductase"/>
    <property type="match status" value="1"/>
</dbReference>
<dbReference type="KEGG" id="tcm:HL41_01115"/>
<feature type="domain" description="ComEC/Rec2-related protein" evidence="8">
    <location>
        <begin position="215"/>
        <end position="498"/>
    </location>
</feature>
<feature type="transmembrane region" description="Helical" evidence="6">
    <location>
        <begin position="448"/>
        <end position="466"/>
    </location>
</feature>
<evidence type="ECO:0000313" key="9">
    <source>
        <dbReference type="EMBL" id="AIH03539.1"/>
    </source>
</evidence>
<dbReference type="Gene3D" id="3.60.15.10">
    <property type="entry name" value="Ribonuclease Z/Hydroxyacylglutathione hydrolase-like"/>
    <property type="match status" value="1"/>
</dbReference>
<dbReference type="GO" id="GO:0005886">
    <property type="term" value="C:plasma membrane"/>
    <property type="evidence" value="ECO:0007669"/>
    <property type="project" value="UniProtKB-SubCell"/>
</dbReference>
<dbReference type="STRING" id="289377.HL41_01115"/>
<evidence type="ECO:0000256" key="6">
    <source>
        <dbReference type="SAM" id="Phobius"/>
    </source>
</evidence>
<evidence type="ECO:0000256" key="5">
    <source>
        <dbReference type="ARBA" id="ARBA00023136"/>
    </source>
</evidence>
<feature type="transmembrane region" description="Helical" evidence="6">
    <location>
        <begin position="322"/>
        <end position="339"/>
    </location>
</feature>
<dbReference type="GO" id="GO:0030420">
    <property type="term" value="P:establishment of competence for transformation"/>
    <property type="evidence" value="ECO:0007669"/>
    <property type="project" value="InterPro"/>
</dbReference>
<dbReference type="NCBIfam" id="TIGR00361">
    <property type="entry name" value="ComEC_Rec2"/>
    <property type="match status" value="1"/>
</dbReference>
<dbReference type="eggNOG" id="COG0658">
    <property type="taxonomic scope" value="Bacteria"/>
</dbReference>
<feature type="transmembrane region" description="Helical" evidence="6">
    <location>
        <begin position="236"/>
        <end position="262"/>
    </location>
</feature>
<dbReference type="OrthoDB" id="9761531at2"/>
<organism evidence="9 10">
    <name type="scientific">Thermodesulfobacterium commune DSM 2178</name>
    <dbReference type="NCBI Taxonomy" id="289377"/>
    <lineage>
        <taxon>Bacteria</taxon>
        <taxon>Pseudomonadati</taxon>
        <taxon>Thermodesulfobacteriota</taxon>
        <taxon>Thermodesulfobacteria</taxon>
        <taxon>Thermodesulfobacteriales</taxon>
        <taxon>Thermodesulfobacteriaceae</taxon>
        <taxon>Thermodesulfobacterium</taxon>
    </lineage>
</organism>
<feature type="transmembrane region" description="Helical" evidence="6">
    <location>
        <begin position="420"/>
        <end position="441"/>
    </location>
</feature>
<keyword evidence="2" id="KW-1003">Cell membrane</keyword>
<evidence type="ECO:0000259" key="8">
    <source>
        <dbReference type="Pfam" id="PF03772"/>
    </source>
</evidence>
<feature type="transmembrane region" description="Helical" evidence="6">
    <location>
        <begin position="383"/>
        <end position="408"/>
    </location>
</feature>
<keyword evidence="10" id="KW-1185">Reference proteome</keyword>
<evidence type="ECO:0000256" key="2">
    <source>
        <dbReference type="ARBA" id="ARBA00022475"/>
    </source>
</evidence>
<protein>
    <recommendedName>
        <fullName evidence="11">Metallo-beta-lactamase domain-containing protein</fullName>
    </recommendedName>
</protein>
<feature type="transmembrane region" description="Helical" evidence="6">
    <location>
        <begin position="345"/>
        <end position="362"/>
    </location>
</feature>
<feature type="transmembrane region" description="Helical" evidence="6">
    <location>
        <begin position="282"/>
        <end position="310"/>
    </location>
</feature>
<dbReference type="PANTHER" id="PTHR30619:SF1">
    <property type="entry name" value="RECOMBINATION PROTEIN 2"/>
    <property type="match status" value="1"/>
</dbReference>
<dbReference type="InterPro" id="IPR004797">
    <property type="entry name" value="Competence_ComEC/Rec2"/>
</dbReference>
<dbReference type="eggNOG" id="COG2333">
    <property type="taxonomic scope" value="Bacteria"/>
</dbReference>
<evidence type="ECO:0008006" key="11">
    <source>
        <dbReference type="Google" id="ProtNLM"/>
    </source>
</evidence>
<dbReference type="InterPro" id="IPR001279">
    <property type="entry name" value="Metallo-B-lactamas"/>
</dbReference>
<evidence type="ECO:0000256" key="3">
    <source>
        <dbReference type="ARBA" id="ARBA00022692"/>
    </source>
</evidence>
<dbReference type="Proteomes" id="UP000028481">
    <property type="component" value="Chromosome"/>
</dbReference>
<evidence type="ECO:0000256" key="4">
    <source>
        <dbReference type="ARBA" id="ARBA00022989"/>
    </source>
</evidence>
<dbReference type="RefSeq" id="WP_038063380.1">
    <property type="nucleotide sequence ID" value="NZ_CP008796.1"/>
</dbReference>
<proteinExistence type="predicted"/>
<keyword evidence="3 6" id="KW-0812">Transmembrane</keyword>